<dbReference type="Proteomes" id="UP001165190">
    <property type="component" value="Unassembled WGS sequence"/>
</dbReference>
<feature type="domain" description="F-box" evidence="1">
    <location>
        <begin position="20"/>
        <end position="53"/>
    </location>
</feature>
<sequence>MAVQATMKRRRKQSPLKSRIDELSSDIMKSIFNRLSFNDMVQAKFVSSSWKILGEKLLSKMLCLMLPSKKQVEEGDGTDVDNNGYHRFLSLSEYTTELLSNLFLLHDRIGGNFLRLTDYICLNGEF</sequence>
<reference evidence="2" key="1">
    <citation type="submission" date="2023-05" db="EMBL/GenBank/DDBJ databases">
        <title>Genome and transcriptome analyses reveal genes involved in the formation of fine ridges on petal epidermal cells in Hibiscus trionum.</title>
        <authorList>
            <person name="Koshimizu S."/>
            <person name="Masuda S."/>
            <person name="Ishii T."/>
            <person name="Shirasu K."/>
            <person name="Hoshino A."/>
            <person name="Arita M."/>
        </authorList>
    </citation>
    <scope>NUCLEOTIDE SEQUENCE</scope>
    <source>
        <strain evidence="2">Hamamatsu line</strain>
    </source>
</reference>
<dbReference type="EMBL" id="BSYR01000028">
    <property type="protein sequence ID" value="GMI95894.1"/>
    <property type="molecule type" value="Genomic_DNA"/>
</dbReference>
<dbReference type="Pfam" id="PF00646">
    <property type="entry name" value="F-box"/>
    <property type="match status" value="1"/>
</dbReference>
<dbReference type="AlphaFoldDB" id="A0A9W7IFK3"/>
<accession>A0A9W7IFK3</accession>
<name>A0A9W7IFK3_HIBTR</name>
<proteinExistence type="predicted"/>
<evidence type="ECO:0000259" key="1">
    <source>
        <dbReference type="Pfam" id="PF00646"/>
    </source>
</evidence>
<gene>
    <name evidence="2" type="ORF">HRI_003258700</name>
</gene>
<comment type="caution">
    <text evidence="2">The sequence shown here is derived from an EMBL/GenBank/DDBJ whole genome shotgun (WGS) entry which is preliminary data.</text>
</comment>
<keyword evidence="3" id="KW-1185">Reference proteome</keyword>
<organism evidence="2 3">
    <name type="scientific">Hibiscus trionum</name>
    <name type="common">Flower of an hour</name>
    <dbReference type="NCBI Taxonomy" id="183268"/>
    <lineage>
        <taxon>Eukaryota</taxon>
        <taxon>Viridiplantae</taxon>
        <taxon>Streptophyta</taxon>
        <taxon>Embryophyta</taxon>
        <taxon>Tracheophyta</taxon>
        <taxon>Spermatophyta</taxon>
        <taxon>Magnoliopsida</taxon>
        <taxon>eudicotyledons</taxon>
        <taxon>Gunneridae</taxon>
        <taxon>Pentapetalae</taxon>
        <taxon>rosids</taxon>
        <taxon>malvids</taxon>
        <taxon>Malvales</taxon>
        <taxon>Malvaceae</taxon>
        <taxon>Malvoideae</taxon>
        <taxon>Hibiscus</taxon>
    </lineage>
</organism>
<dbReference type="OrthoDB" id="1109004at2759"/>
<dbReference type="InterPro" id="IPR001810">
    <property type="entry name" value="F-box_dom"/>
</dbReference>
<dbReference type="SUPFAM" id="SSF81383">
    <property type="entry name" value="F-box domain"/>
    <property type="match status" value="1"/>
</dbReference>
<evidence type="ECO:0000313" key="3">
    <source>
        <dbReference type="Proteomes" id="UP001165190"/>
    </source>
</evidence>
<evidence type="ECO:0000313" key="2">
    <source>
        <dbReference type="EMBL" id="GMI95894.1"/>
    </source>
</evidence>
<protein>
    <recommendedName>
        <fullName evidence="1">F-box domain-containing protein</fullName>
    </recommendedName>
</protein>
<dbReference type="InterPro" id="IPR036047">
    <property type="entry name" value="F-box-like_dom_sf"/>
</dbReference>